<dbReference type="GO" id="GO:0030672">
    <property type="term" value="C:synaptic vesicle membrane"/>
    <property type="evidence" value="ECO:0007669"/>
    <property type="project" value="UniProtKB-SubCell"/>
</dbReference>
<dbReference type="PROSITE" id="PS50850">
    <property type="entry name" value="MFS"/>
    <property type="match status" value="2"/>
</dbReference>
<feature type="transmembrane region" description="Helical" evidence="26">
    <location>
        <begin position="660"/>
        <end position="681"/>
    </location>
</feature>
<evidence type="ECO:0000256" key="1">
    <source>
        <dbReference type="ARBA" id="ARBA00004432"/>
    </source>
</evidence>
<comment type="subcellular location">
    <subcellularLocation>
        <location evidence="2">Basolateral cell membrane</location>
        <topology evidence="2">Multi-pass membrane protein</topology>
    </subcellularLocation>
    <subcellularLocation>
        <location evidence="3">Cytoplasmic vesicle</location>
        <location evidence="3">Secretory vesicle membrane</location>
        <topology evidence="3">Multi-pass membrane protein</topology>
    </subcellularLocation>
    <subcellularLocation>
        <location evidence="1">Cytoplasmic vesicle</location>
        <location evidence="1">Secretory vesicle</location>
        <location evidence="1">Synaptic vesicle membrane</location>
    </subcellularLocation>
    <subcellularLocation>
        <location evidence="4">Lysosome membrane</location>
    </subcellularLocation>
</comment>
<organism evidence="28 29">
    <name type="scientific">Culex pipiens pipiens</name>
    <name type="common">Northern house mosquito</name>
    <dbReference type="NCBI Taxonomy" id="38569"/>
    <lineage>
        <taxon>Eukaryota</taxon>
        <taxon>Metazoa</taxon>
        <taxon>Ecdysozoa</taxon>
        <taxon>Arthropoda</taxon>
        <taxon>Hexapoda</taxon>
        <taxon>Insecta</taxon>
        <taxon>Pterygota</taxon>
        <taxon>Neoptera</taxon>
        <taxon>Endopterygota</taxon>
        <taxon>Diptera</taxon>
        <taxon>Nematocera</taxon>
        <taxon>Culicoidea</taxon>
        <taxon>Culicidae</taxon>
        <taxon>Culicinae</taxon>
        <taxon>Culicini</taxon>
        <taxon>Culex</taxon>
        <taxon>Culex</taxon>
    </lineage>
</organism>
<dbReference type="Gene3D" id="1.20.1250.20">
    <property type="entry name" value="MFS general substrate transporter like domains"/>
    <property type="match status" value="4"/>
</dbReference>
<dbReference type="GO" id="GO:0046942">
    <property type="term" value="P:carboxylic acid transport"/>
    <property type="evidence" value="ECO:0007669"/>
    <property type="project" value="UniProtKB-ARBA"/>
</dbReference>
<evidence type="ECO:0000256" key="8">
    <source>
        <dbReference type="ARBA" id="ARBA00022847"/>
    </source>
</evidence>
<feature type="transmembrane region" description="Helical" evidence="26">
    <location>
        <begin position="571"/>
        <end position="589"/>
    </location>
</feature>
<feature type="transmembrane region" description="Helical" evidence="26">
    <location>
        <begin position="170"/>
        <end position="187"/>
    </location>
</feature>
<proteinExistence type="predicted"/>
<comment type="catalytic activity">
    <reaction evidence="18">
        <text>N-acetyl-L-aspartyl-L-glutamate(out) = N-acetyl-L-aspartyl-L-glutamate(in)</text>
        <dbReference type="Rhea" id="RHEA:72599"/>
        <dbReference type="ChEBI" id="CHEBI:76931"/>
    </reaction>
    <physiologicalReaction direction="left-to-right" evidence="18">
        <dbReference type="Rhea" id="RHEA:72600"/>
    </physiologicalReaction>
</comment>
<feature type="transmembrane region" description="Helical" evidence="26">
    <location>
        <begin position="84"/>
        <end position="108"/>
    </location>
</feature>
<evidence type="ECO:0000256" key="20">
    <source>
        <dbReference type="ARBA" id="ARBA00051612"/>
    </source>
</evidence>
<dbReference type="AlphaFoldDB" id="A0ABD1D8Z8"/>
<dbReference type="GO" id="GO:0005765">
    <property type="term" value="C:lysosomal membrane"/>
    <property type="evidence" value="ECO:0007669"/>
    <property type="project" value="UniProtKB-SubCell"/>
</dbReference>
<keyword evidence="11 26" id="KW-0472">Membrane</keyword>
<evidence type="ECO:0000259" key="27">
    <source>
        <dbReference type="PROSITE" id="PS50850"/>
    </source>
</evidence>
<protein>
    <recommendedName>
        <fullName evidence="22">Sialin</fullName>
    </recommendedName>
    <alternativeName>
        <fullName evidence="25">H(+)/nitrate cotransporter</fullName>
    </alternativeName>
    <alternativeName>
        <fullName evidence="23">H(+)/sialic acid cotransporter</fullName>
    </alternativeName>
    <alternativeName>
        <fullName evidence="24">Vesicular excitatory amino acid transporter</fullName>
    </alternativeName>
</protein>
<keyword evidence="9 26" id="KW-1133">Transmembrane helix</keyword>
<feature type="transmembrane region" description="Helical" evidence="26">
    <location>
        <begin position="483"/>
        <end position="504"/>
    </location>
</feature>
<evidence type="ECO:0000256" key="7">
    <source>
        <dbReference type="ARBA" id="ARBA00022692"/>
    </source>
</evidence>
<comment type="catalytic activity">
    <reaction evidence="17">
        <text>N-acetylneuraminate(in) + H(+)(in) = N-acetylneuraminate(out) + H(+)(out)</text>
        <dbReference type="Rhea" id="RHEA:28987"/>
        <dbReference type="ChEBI" id="CHEBI:15378"/>
        <dbReference type="ChEBI" id="CHEBI:35418"/>
    </reaction>
    <physiologicalReaction direction="right-to-left" evidence="17">
        <dbReference type="Rhea" id="RHEA:28989"/>
    </physiologicalReaction>
</comment>
<feature type="transmembrane region" description="Helical" evidence="26">
    <location>
        <begin position="832"/>
        <end position="849"/>
    </location>
</feature>
<feature type="transmembrane region" description="Helical" evidence="26">
    <location>
        <begin position="767"/>
        <end position="786"/>
    </location>
</feature>
<keyword evidence="8" id="KW-0769">Symport</keyword>
<gene>
    <name evidence="28" type="ORF">pipiens_010755</name>
</gene>
<evidence type="ECO:0000256" key="13">
    <source>
        <dbReference type="ARBA" id="ARBA00023228"/>
    </source>
</evidence>
<evidence type="ECO:0000256" key="6">
    <source>
        <dbReference type="ARBA" id="ARBA00022475"/>
    </source>
</evidence>
<accession>A0ABD1D8Z8</accession>
<name>A0ABD1D8Z8_CULPP</name>
<evidence type="ECO:0000256" key="26">
    <source>
        <dbReference type="SAM" id="Phobius"/>
    </source>
</evidence>
<keyword evidence="5" id="KW-0813">Transport</keyword>
<feature type="transmembrane region" description="Helical" evidence="26">
    <location>
        <begin position="798"/>
        <end position="820"/>
    </location>
</feature>
<feature type="transmembrane region" description="Helical" evidence="26">
    <location>
        <begin position="511"/>
        <end position="530"/>
    </location>
</feature>
<feature type="transmembrane region" description="Helical" evidence="26">
    <location>
        <begin position="360"/>
        <end position="382"/>
    </location>
</feature>
<keyword evidence="12" id="KW-0325">Glycoprotein</keyword>
<evidence type="ECO:0000256" key="4">
    <source>
        <dbReference type="ARBA" id="ARBA00004656"/>
    </source>
</evidence>
<evidence type="ECO:0000256" key="25">
    <source>
        <dbReference type="ARBA" id="ARBA00081925"/>
    </source>
</evidence>
<dbReference type="FunFam" id="1.20.1250.20:FF:000067">
    <property type="entry name" value="sialin isoform X2"/>
    <property type="match status" value="1"/>
</dbReference>
<comment type="catalytic activity">
    <reaction evidence="19">
        <text>L-glutamate(out) = L-glutamate(in)</text>
        <dbReference type="Rhea" id="RHEA:66336"/>
        <dbReference type="ChEBI" id="CHEBI:29985"/>
    </reaction>
    <physiologicalReaction direction="left-to-right" evidence="19">
        <dbReference type="Rhea" id="RHEA:66337"/>
    </physiologicalReaction>
</comment>
<evidence type="ECO:0000313" key="29">
    <source>
        <dbReference type="Proteomes" id="UP001562425"/>
    </source>
</evidence>
<feature type="transmembrane region" description="Helical" evidence="26">
    <location>
        <begin position="701"/>
        <end position="723"/>
    </location>
</feature>
<evidence type="ECO:0000256" key="19">
    <source>
        <dbReference type="ARBA" id="ARBA00051447"/>
    </source>
</evidence>
<dbReference type="PANTHER" id="PTHR11662:SF455">
    <property type="entry name" value="GH23975P"/>
    <property type="match status" value="1"/>
</dbReference>
<comment type="function">
    <text evidence="21">Receptor for CM101, a polysaccharide produced by group B Streptococcus with antipathoangiogenic properties.</text>
</comment>
<dbReference type="InterPro" id="IPR011701">
    <property type="entry name" value="MFS"/>
</dbReference>
<feature type="transmembrane region" description="Helical" evidence="26">
    <location>
        <begin position="601"/>
        <end position="621"/>
    </location>
</feature>
<dbReference type="InterPro" id="IPR050382">
    <property type="entry name" value="MFS_Na/Anion_cotransporter"/>
</dbReference>
<comment type="catalytic activity">
    <reaction evidence="20">
        <text>D-glucuronate(out) + H(+)(out) = D-glucuronate(in) + H(+)(in)</text>
        <dbReference type="Rhea" id="RHEA:72591"/>
        <dbReference type="ChEBI" id="CHEBI:15378"/>
        <dbReference type="ChEBI" id="CHEBI:58720"/>
    </reaction>
    <physiologicalReaction direction="left-to-right" evidence="20">
        <dbReference type="Rhea" id="RHEA:72592"/>
    </physiologicalReaction>
</comment>
<dbReference type="GO" id="GO:0015293">
    <property type="term" value="F:symporter activity"/>
    <property type="evidence" value="ECO:0007669"/>
    <property type="project" value="UniProtKB-KW"/>
</dbReference>
<dbReference type="InterPro" id="IPR036259">
    <property type="entry name" value="MFS_trans_sf"/>
</dbReference>
<evidence type="ECO:0000256" key="12">
    <source>
        <dbReference type="ARBA" id="ARBA00023180"/>
    </source>
</evidence>
<feature type="domain" description="Major facilitator superfamily (MFS) profile" evidence="27">
    <location>
        <begin position="12"/>
        <end position="420"/>
    </location>
</feature>
<evidence type="ECO:0000256" key="14">
    <source>
        <dbReference type="ARBA" id="ARBA00023329"/>
    </source>
</evidence>
<evidence type="ECO:0000256" key="2">
    <source>
        <dbReference type="ARBA" id="ARBA00004554"/>
    </source>
</evidence>
<dbReference type="PANTHER" id="PTHR11662">
    <property type="entry name" value="SOLUTE CARRIER FAMILY 17"/>
    <property type="match status" value="1"/>
</dbReference>
<evidence type="ECO:0000256" key="15">
    <source>
        <dbReference type="ARBA" id="ARBA00050101"/>
    </source>
</evidence>
<feature type="domain" description="Major facilitator superfamily (MFS) profile" evidence="27">
    <location>
        <begin position="429"/>
        <end position="850"/>
    </location>
</feature>
<evidence type="ECO:0000256" key="16">
    <source>
        <dbReference type="ARBA" id="ARBA00050554"/>
    </source>
</evidence>
<evidence type="ECO:0000256" key="3">
    <source>
        <dbReference type="ARBA" id="ARBA00004638"/>
    </source>
</evidence>
<keyword evidence="14" id="KW-0968">Cytoplasmic vesicle</keyword>
<feature type="transmembrane region" description="Helical" evidence="26">
    <location>
        <begin position="394"/>
        <end position="415"/>
    </location>
</feature>
<dbReference type="InterPro" id="IPR020846">
    <property type="entry name" value="MFS_dom"/>
</dbReference>
<evidence type="ECO:0000256" key="5">
    <source>
        <dbReference type="ARBA" id="ARBA00022448"/>
    </source>
</evidence>
<feature type="transmembrane region" description="Helical" evidence="26">
    <location>
        <begin position="225"/>
        <end position="245"/>
    </location>
</feature>
<sequence>MWKFWKRRRTVVAMMACLGVQFMYLNQLSFNVTLASITKEQGNEEWLRMKNYLVSAYLFGYLLTQIIGGVLAPKLGSTKMIATSIAASSVLSLLTPLAAYGGVGWLIAIRLLQGTFQGVVFPCLHELWTRWAPRSERTHLVLTALDGIQMGTVNALCLGDLLVEFVSWESIFYIFGVFGCIWCFFWTKMVKERPEEDRAISQAEKEFILQSLDDVEGQSKHPWRAILTSTAVFACAVANFCQIWGSTTILTKLPSFLKENFNYEVAPSAFISTLPYLATTIALKIAGSQADRLTGLCTTTQVRRNFTCASFIAQVIFMLAGALVLSAIQTSILMSLAVAMRALGWAGYIVNLLDLSPRSAGVMMGLVGSVGTIADITSPLVTGLLTPNSTVDEWNVLFLITAGIFLVGCFLSDGIDAPLWMFWRRRRYVVVVMAFLGFMNLYLTRVNLSVAIVAMTENRTVVGEDGSVAFERDFEWSSSVQGYVLSSFFYGYLVTQIPGGMLAARLGATNMFGTGVAGTSILALLTPLASYGGAGWVIAIRVLQGMFQGVSFPVMHEVFAKWAPPCERSRMVMLSFAGIYVGTIVSNLVSGILAEALSWESIFYVFGAAGCLWYVAWAVMIRRTPQEDRFITVKEKEFIMQSLGNTEGPAEKVKHPWKSILSSSAVIACVTANFCNNWGFYNMLTLLPTFLKDALHFETQSSGIIAALPYLTMSIMLGIAGYLADWFQIKGIMTTTQVRRNFNCLSFISQAVFLTTGAILLDTIPTIICITIAITMGAFALTGYAVNHLDLSPKSAGVMMGLSNSFGTAAGIGSPILTGYLTPNKTGEEWKMVFYVASAIHMVGFVVYWF</sequence>
<keyword evidence="13" id="KW-0458">Lysosome</keyword>
<feature type="transmembrane region" description="Helical" evidence="26">
    <location>
        <begin position="265"/>
        <end position="286"/>
    </location>
</feature>
<evidence type="ECO:0000256" key="23">
    <source>
        <dbReference type="ARBA" id="ARBA00080244"/>
    </source>
</evidence>
<comment type="caution">
    <text evidence="28">The sequence shown here is derived from an EMBL/GenBank/DDBJ whole genome shotgun (WGS) entry which is preliminary data.</text>
</comment>
<evidence type="ECO:0000256" key="10">
    <source>
        <dbReference type="ARBA" id="ARBA00023018"/>
    </source>
</evidence>
<keyword evidence="29" id="KW-1185">Reference proteome</keyword>
<evidence type="ECO:0000256" key="21">
    <source>
        <dbReference type="ARBA" id="ARBA00056891"/>
    </source>
</evidence>
<dbReference type="CDD" id="cd17318">
    <property type="entry name" value="MFS_SLC17"/>
    <property type="match status" value="1"/>
</dbReference>
<dbReference type="Pfam" id="PF07690">
    <property type="entry name" value="MFS_1"/>
    <property type="match status" value="2"/>
</dbReference>
<keyword evidence="10" id="KW-0770">Synapse</keyword>
<dbReference type="SUPFAM" id="SSF103473">
    <property type="entry name" value="MFS general substrate transporter"/>
    <property type="match status" value="2"/>
</dbReference>
<evidence type="ECO:0000256" key="17">
    <source>
        <dbReference type="ARBA" id="ARBA00050625"/>
    </source>
</evidence>
<keyword evidence="6" id="KW-1003">Cell membrane</keyword>
<comment type="catalytic activity">
    <reaction evidence="16">
        <text>L-aspartate(out) = L-aspartate(in)</text>
        <dbReference type="Rhea" id="RHEA:66332"/>
        <dbReference type="ChEBI" id="CHEBI:29991"/>
    </reaction>
    <physiologicalReaction direction="left-to-right" evidence="16">
        <dbReference type="Rhea" id="RHEA:66333"/>
    </physiologicalReaction>
</comment>
<evidence type="ECO:0000313" key="28">
    <source>
        <dbReference type="EMBL" id="KAL1396101.1"/>
    </source>
</evidence>
<dbReference type="Proteomes" id="UP001562425">
    <property type="component" value="Unassembled WGS sequence"/>
</dbReference>
<feature type="transmembrane region" description="Helical" evidence="26">
    <location>
        <begin position="306"/>
        <end position="326"/>
    </location>
</feature>
<dbReference type="EMBL" id="JBEHCU010006837">
    <property type="protein sequence ID" value="KAL1396101.1"/>
    <property type="molecule type" value="Genomic_DNA"/>
</dbReference>
<keyword evidence="7 26" id="KW-0812">Transmembrane</keyword>
<feature type="transmembrane region" description="Helical" evidence="26">
    <location>
        <begin position="427"/>
        <end position="443"/>
    </location>
</feature>
<evidence type="ECO:0000256" key="11">
    <source>
        <dbReference type="ARBA" id="ARBA00023136"/>
    </source>
</evidence>
<dbReference type="GO" id="GO:0016323">
    <property type="term" value="C:basolateral plasma membrane"/>
    <property type="evidence" value="ECO:0007669"/>
    <property type="project" value="UniProtKB-SubCell"/>
</dbReference>
<evidence type="ECO:0000256" key="22">
    <source>
        <dbReference type="ARBA" id="ARBA00069713"/>
    </source>
</evidence>
<evidence type="ECO:0000256" key="9">
    <source>
        <dbReference type="ARBA" id="ARBA00022989"/>
    </source>
</evidence>
<reference evidence="28 29" key="1">
    <citation type="submission" date="2024-05" db="EMBL/GenBank/DDBJ databases">
        <title>Culex pipiens pipiens assembly and annotation.</title>
        <authorList>
            <person name="Alout H."/>
            <person name="Durand T."/>
        </authorList>
    </citation>
    <scope>NUCLEOTIDE SEQUENCE [LARGE SCALE GENOMIC DNA]</scope>
    <source>
        <strain evidence="28">HA-2024</strain>
        <tissue evidence="28">Whole body</tissue>
    </source>
</reference>
<evidence type="ECO:0000256" key="24">
    <source>
        <dbReference type="ARBA" id="ARBA00081195"/>
    </source>
</evidence>
<dbReference type="FunFam" id="1.20.1250.20:FF:000532">
    <property type="entry name" value="SLC (SoLute Carrier) homolog"/>
    <property type="match status" value="1"/>
</dbReference>
<dbReference type="FunFam" id="1.20.1250.20:FF:000003">
    <property type="entry name" value="Solute carrier family 17 member 3"/>
    <property type="match status" value="1"/>
</dbReference>
<evidence type="ECO:0000256" key="18">
    <source>
        <dbReference type="ARBA" id="ARBA00051403"/>
    </source>
</evidence>
<feature type="transmembrane region" description="Helical" evidence="26">
    <location>
        <begin position="12"/>
        <end position="32"/>
    </location>
</feature>
<feature type="transmembrane region" description="Helical" evidence="26">
    <location>
        <begin position="52"/>
        <end position="72"/>
    </location>
</feature>
<feature type="transmembrane region" description="Helical" evidence="26">
    <location>
        <begin position="744"/>
        <end position="761"/>
    </location>
</feature>
<comment type="catalytic activity">
    <reaction evidence="15">
        <text>2 nitrate(out) + H(+)(out) = 2 nitrate(in) + H(+)(in)</text>
        <dbReference type="Rhea" id="RHEA:71539"/>
        <dbReference type="ChEBI" id="CHEBI:15378"/>
        <dbReference type="ChEBI" id="CHEBI:17632"/>
    </reaction>
    <physiologicalReaction direction="left-to-right" evidence="15">
        <dbReference type="Rhea" id="RHEA:71540"/>
    </physiologicalReaction>
</comment>